<evidence type="ECO:0000313" key="4">
    <source>
        <dbReference type="Proteomes" id="UP000515150"/>
    </source>
</evidence>
<dbReference type="Gene3D" id="2.60.40.10">
    <property type="entry name" value="Immunoglobulins"/>
    <property type="match status" value="1"/>
</dbReference>
<feature type="region of interest" description="Disordered" evidence="2">
    <location>
        <begin position="918"/>
        <end position="943"/>
    </location>
</feature>
<feature type="compositionally biased region" description="Basic and acidic residues" evidence="2">
    <location>
        <begin position="212"/>
        <end position="226"/>
    </location>
</feature>
<feature type="region of interest" description="Disordered" evidence="2">
    <location>
        <begin position="1531"/>
        <end position="1557"/>
    </location>
</feature>
<feature type="compositionally biased region" description="Polar residues" evidence="2">
    <location>
        <begin position="411"/>
        <end position="436"/>
    </location>
</feature>
<feature type="compositionally biased region" description="Polar residues" evidence="2">
    <location>
        <begin position="1381"/>
        <end position="1406"/>
    </location>
</feature>
<feature type="coiled-coil region" evidence="1">
    <location>
        <begin position="751"/>
        <end position="849"/>
    </location>
</feature>
<sequence>MEDHITSSSLTGPGNGSVTMATDSARTIPDLRDLCGRVKFLEQKAGSVTQFDSYMWNSLLCDGRVRQLEKSERSLLQQLNQLTPSMHHSQRLDQRLHILREEVRNMTQEKERDEQVWRERLQRVQKQLKAKEEEMSRQSQYFENFKIQLQQKLSLAQDREQSFQKRIYMLEKQLLDMTVSAATGIARIGAVRVTAGTITCWEQQERLTFVRGEGEGEEEKREEKRKQWQPSVGIKREGRREGDEGKTELEVEEGRSKDTRQSPNEARLQGFILSLQEDLRVLLEREEDGMTERRKLMEHLQEAEENGHFLGCKVEQMEAEVQQLKLSERSLVEEVKGLRDENNRLKSIFEEAASQSPHQSSTCLCTSSARCSTAVCPVPPSTLSRATAMTRPSVWSLGQVQPSSDEEEKQSCSSTVSLSHHQTRAQSNTDGNSSSAKLDTLNQLVNQGSKPNTCHQSLTLTSETVSEVKMGTWFSRGVLNLEESPSEESDALREAYRNLGFQDELEPPQELSLDDALHHTQQEHTELRNEAKEETDAEQKCPGEKDDLVQALNQENRALADKIQQLLTHIELREQEVKKEESQMRKHISSLEEDRARLKQDNEEQGGLITELTRKTEDDLNTIMDMQQKLKEIREQHQEECVDSLVESVLRGEEAPLISSQQIDELKRDSALEPQHSKHSGSPENNQPTNTLHLSSITDHEDQLMIQTLKTEQKELLSNLNSLREQHRDVAQAVHAQTEEKQQLTRTVWSLKEEKDKVSQALTGLKQEKEELNRTVVSLKDQLVKSTKGLKEEKEQLTAILSGLQRQKQELMESLSSGREEQSQIKLSVQSLQRESNQLMQEVLNQKRERDDLINCLKFLKEQRDQEELFLISQDDHNQLIKSVNSLREEQQQTAQSISCLKQEEKQISLEILHLREERSRLQPPLPPQTQTESKPEQQLSHPVCVDNTTRTEALHTEYATQSQTDTLKGTSTQEQSDCDLMLEINVLGEQLQRSQEELEKTRAETKALLGELSQSEVKREEAERRTSQADEKATRLTVAVSQMEETRMENQKLSTQVRELQGKLTDVVREKTATLSLKQHVEEKYSVLTAQLKAKTVALEELNNNYVELKRWKSSNDDLSTVVTSLQTRYNDIRAKYDALLRRQSHTDLDVAPLKAKLLSLVAKCHERNGLLVQMTKAMRRRGCGDPALAQQVERLLRDAALQDYTAAFAAGSGAETCDRSSGRVLWAFLDYAGGSAPDLKCLQACSGDITRGPVSPTPAASLEESLSAKSPAPASEPAHLTRGPEEPGFQNSDVKGRSTPYPTDWSRSAPAPSSSCVGVSRRLSSPEKIINLHEQLQKTLMSSYEAPVSRGRGHQPRKSLSLSAPINQRPQNVGLIVNRPQTNSPAVTTASVQERTKPNGTTSSTALFKAVSSRSAHLTLNPNLFTNPPFKADESKTTLSAHSGSTKSIASSGSDSSGPPTPKEVTDIAEVSDTTHSASPLTQRATSFDSNILLCSETNPKATASDTTASKMDGAAYDGFISAASLTHSHHCSPESSNKSAAPEKTSRPKPEAPADVCSVEVIQTVGQSSLLIGWERPPLDELGCSNGTFVYGYRVFVDGDFHKSVMSSACTKCILENVDLSVPVHIGVQTLGSNGIASNTVHTTYMGEQR</sequence>
<gene>
    <name evidence="5" type="primary">LOC114864402</name>
</gene>
<dbReference type="Proteomes" id="UP000515150">
    <property type="component" value="Chromosome 10"/>
</dbReference>
<feature type="region of interest" description="Disordered" evidence="2">
    <location>
        <begin position="1380"/>
        <end position="1406"/>
    </location>
</feature>
<dbReference type="Pfam" id="PF15030">
    <property type="entry name" value="DUF4527"/>
    <property type="match status" value="1"/>
</dbReference>
<feature type="compositionally biased region" description="Low complexity" evidence="2">
    <location>
        <begin position="1442"/>
        <end position="1460"/>
    </location>
</feature>
<evidence type="ECO:0000256" key="1">
    <source>
        <dbReference type="SAM" id="Coils"/>
    </source>
</evidence>
<accession>A0A9W2Y3B7</accession>
<feature type="region of interest" description="Disordered" evidence="2">
    <location>
        <begin position="212"/>
        <end position="265"/>
    </location>
</feature>
<dbReference type="PANTHER" id="PTHR36866">
    <property type="entry name" value="CHROMOSOME 4 OPEN READING FRAME 50"/>
    <property type="match status" value="1"/>
</dbReference>
<feature type="region of interest" description="Disordered" evidence="2">
    <location>
        <begin position="1257"/>
        <end position="1322"/>
    </location>
</feature>
<feature type="coiled-coil region" evidence="1">
    <location>
        <begin position="300"/>
        <end position="355"/>
    </location>
</feature>
<evidence type="ECO:0000259" key="3">
    <source>
        <dbReference type="Pfam" id="PF25523"/>
    </source>
</evidence>
<evidence type="ECO:0000256" key="2">
    <source>
        <dbReference type="SAM" id="MobiDB-lite"/>
    </source>
</evidence>
<feature type="region of interest" description="Disordered" evidence="2">
    <location>
        <begin position="1"/>
        <end position="24"/>
    </location>
</feature>
<feature type="domain" description="RIMS-binding protein 1/2/3 Fn3" evidence="3">
    <location>
        <begin position="1553"/>
        <end position="1644"/>
    </location>
</feature>
<feature type="region of interest" description="Disordered" evidence="2">
    <location>
        <begin position="1422"/>
        <end position="1467"/>
    </location>
</feature>
<proteinExistence type="predicted"/>
<feature type="coiled-coil region" evidence="1">
    <location>
        <begin position="517"/>
        <end position="601"/>
    </location>
</feature>
<dbReference type="Pfam" id="PF25523">
    <property type="entry name" value="Ig_RIMBP2"/>
    <property type="match status" value="1"/>
</dbReference>
<dbReference type="InterPro" id="IPR013783">
    <property type="entry name" value="Ig-like_fold"/>
</dbReference>
<protein>
    <submittedName>
        <fullName evidence="5">Early endosome antigen 1-like isoform X1</fullName>
    </submittedName>
</protein>
<organism evidence="4 5">
    <name type="scientific">Betta splendens</name>
    <name type="common">Siamese fighting fish</name>
    <dbReference type="NCBI Taxonomy" id="158456"/>
    <lineage>
        <taxon>Eukaryota</taxon>
        <taxon>Metazoa</taxon>
        <taxon>Chordata</taxon>
        <taxon>Craniata</taxon>
        <taxon>Vertebrata</taxon>
        <taxon>Euteleostomi</taxon>
        <taxon>Actinopterygii</taxon>
        <taxon>Neopterygii</taxon>
        <taxon>Teleostei</taxon>
        <taxon>Neoteleostei</taxon>
        <taxon>Acanthomorphata</taxon>
        <taxon>Anabantaria</taxon>
        <taxon>Anabantiformes</taxon>
        <taxon>Anabantoidei</taxon>
        <taxon>Osphronemidae</taxon>
        <taxon>Betta</taxon>
    </lineage>
</organism>
<dbReference type="InterPro" id="IPR057884">
    <property type="entry name" value="FN3_RIM-BP1/2/3"/>
</dbReference>
<evidence type="ECO:0000313" key="5">
    <source>
        <dbReference type="RefSeq" id="XP_055368419.1"/>
    </source>
</evidence>
<feature type="compositionally biased region" description="Low complexity" evidence="2">
    <location>
        <begin position="1260"/>
        <end position="1280"/>
    </location>
</feature>
<feature type="region of interest" description="Disordered" evidence="2">
    <location>
        <begin position="397"/>
        <end position="436"/>
    </location>
</feature>
<feature type="compositionally biased region" description="Polar residues" evidence="2">
    <location>
        <begin position="680"/>
        <end position="692"/>
    </location>
</feature>
<dbReference type="RefSeq" id="XP_055368419.1">
    <property type="nucleotide sequence ID" value="XM_055512444.1"/>
</dbReference>
<feature type="compositionally biased region" description="Basic and acidic residues" evidence="2">
    <location>
        <begin position="234"/>
        <end position="260"/>
    </location>
</feature>
<reference evidence="5" key="1">
    <citation type="submission" date="2025-08" db="UniProtKB">
        <authorList>
            <consortium name="RefSeq"/>
        </authorList>
    </citation>
    <scope>IDENTIFICATION</scope>
</reference>
<dbReference type="PANTHER" id="PTHR36866:SF1">
    <property type="entry name" value="GENE 1043-RELATED"/>
    <property type="match status" value="1"/>
</dbReference>
<feature type="coiled-coil region" evidence="1">
    <location>
        <begin position="985"/>
        <end position="1144"/>
    </location>
</feature>
<dbReference type="OrthoDB" id="4158657at2759"/>
<feature type="coiled-coil region" evidence="1">
    <location>
        <begin position="89"/>
        <end position="141"/>
    </location>
</feature>
<keyword evidence="4" id="KW-1185">Reference proteome</keyword>
<name>A0A9W2Y3B7_BETSP</name>
<dbReference type="InterPro" id="IPR032771">
    <property type="entry name" value="DUF4527"/>
</dbReference>
<dbReference type="GeneID" id="114864402"/>
<keyword evidence="1" id="KW-0175">Coiled coil</keyword>
<feature type="region of interest" description="Disordered" evidence="2">
    <location>
        <begin position="671"/>
        <end position="692"/>
    </location>
</feature>